<keyword evidence="2" id="KW-0479">Metal-binding</keyword>
<evidence type="ECO:0000313" key="6">
    <source>
        <dbReference type="EMBL" id="GAB94838.1"/>
    </source>
</evidence>
<evidence type="ECO:0000256" key="2">
    <source>
        <dbReference type="ARBA" id="ARBA00022723"/>
    </source>
</evidence>
<dbReference type="InterPro" id="IPR051453">
    <property type="entry name" value="MBL_Glyoxalase_II"/>
</dbReference>
<dbReference type="EMBL" id="BAHD01000012">
    <property type="protein sequence ID" value="GAB94838.1"/>
    <property type="molecule type" value="Genomic_DNA"/>
</dbReference>
<protein>
    <recommendedName>
        <fullName evidence="5">Metallo-beta-lactamase domain-containing protein</fullName>
    </recommendedName>
</protein>
<reference evidence="6 7" key="1">
    <citation type="submission" date="2012-08" db="EMBL/GenBank/DDBJ databases">
        <title>Whole genome shotgun sequence of Kineosphaera limosa NBRC 100340.</title>
        <authorList>
            <person name="Yoshida I."/>
            <person name="Isaki S."/>
            <person name="Hosoyama A."/>
            <person name="Tsuchikane K."/>
            <person name="Katsumata H."/>
            <person name="Ando Y."/>
            <person name="Ohji S."/>
            <person name="Hamada M."/>
            <person name="Tamura T."/>
            <person name="Yamazoe A."/>
            <person name="Yamazaki S."/>
            <person name="Fujita N."/>
        </authorList>
    </citation>
    <scope>NUCLEOTIDE SEQUENCE [LARGE SCALE GENOMIC DNA]</scope>
    <source>
        <strain evidence="6 7">NBRC 100340</strain>
    </source>
</reference>
<dbReference type="InterPro" id="IPR036866">
    <property type="entry name" value="RibonucZ/Hydroxyglut_hydro"/>
</dbReference>
<dbReference type="STRING" id="1184609.KILIM_012_00220"/>
<dbReference type="eggNOG" id="COG0491">
    <property type="taxonomic scope" value="Bacteria"/>
</dbReference>
<keyword evidence="3" id="KW-0378">Hydrolase</keyword>
<dbReference type="Pfam" id="PF00753">
    <property type="entry name" value="Lactamase_B"/>
    <property type="match status" value="1"/>
</dbReference>
<dbReference type="AlphaFoldDB" id="K6VF97"/>
<comment type="cofactor">
    <cofactor evidence="1">
        <name>Zn(2+)</name>
        <dbReference type="ChEBI" id="CHEBI:29105"/>
    </cofactor>
</comment>
<dbReference type="PANTHER" id="PTHR46233:SF3">
    <property type="entry name" value="HYDROXYACYLGLUTATHIONE HYDROLASE GLOC"/>
    <property type="match status" value="1"/>
</dbReference>
<dbReference type="OrthoDB" id="2971563at2"/>
<evidence type="ECO:0000259" key="5">
    <source>
        <dbReference type="SMART" id="SM00849"/>
    </source>
</evidence>
<comment type="caution">
    <text evidence="6">The sequence shown here is derived from an EMBL/GenBank/DDBJ whole genome shotgun (WGS) entry which is preliminary data.</text>
</comment>
<dbReference type="CDD" id="cd06262">
    <property type="entry name" value="metallo-hydrolase-like_MBL-fold"/>
    <property type="match status" value="1"/>
</dbReference>
<dbReference type="Proteomes" id="UP000008366">
    <property type="component" value="Unassembled WGS sequence"/>
</dbReference>
<proteinExistence type="predicted"/>
<dbReference type="PANTHER" id="PTHR46233">
    <property type="entry name" value="HYDROXYACYLGLUTATHIONE HYDROLASE GLOC"/>
    <property type="match status" value="1"/>
</dbReference>
<accession>K6VF97</accession>
<dbReference type="SMART" id="SM00849">
    <property type="entry name" value="Lactamase_B"/>
    <property type="match status" value="1"/>
</dbReference>
<evidence type="ECO:0000256" key="4">
    <source>
        <dbReference type="ARBA" id="ARBA00022833"/>
    </source>
</evidence>
<dbReference type="RefSeq" id="WP_006591370.1">
    <property type="nucleotide sequence ID" value="NZ_BAHD01000012.1"/>
</dbReference>
<gene>
    <name evidence="6" type="ORF">KILIM_012_00220</name>
</gene>
<evidence type="ECO:0000313" key="7">
    <source>
        <dbReference type="Proteomes" id="UP000008366"/>
    </source>
</evidence>
<keyword evidence="7" id="KW-1185">Reference proteome</keyword>
<evidence type="ECO:0000256" key="3">
    <source>
        <dbReference type="ARBA" id="ARBA00022801"/>
    </source>
</evidence>
<dbReference type="GO" id="GO:0046872">
    <property type="term" value="F:metal ion binding"/>
    <property type="evidence" value="ECO:0007669"/>
    <property type="project" value="UniProtKB-KW"/>
</dbReference>
<dbReference type="GO" id="GO:0016787">
    <property type="term" value="F:hydrolase activity"/>
    <property type="evidence" value="ECO:0007669"/>
    <property type="project" value="UniProtKB-KW"/>
</dbReference>
<evidence type="ECO:0000256" key="1">
    <source>
        <dbReference type="ARBA" id="ARBA00001947"/>
    </source>
</evidence>
<organism evidence="6 7">
    <name type="scientific">Kineosphaera limosa NBRC 100340</name>
    <dbReference type="NCBI Taxonomy" id="1184609"/>
    <lineage>
        <taxon>Bacteria</taxon>
        <taxon>Bacillati</taxon>
        <taxon>Actinomycetota</taxon>
        <taxon>Actinomycetes</taxon>
        <taxon>Micrococcales</taxon>
        <taxon>Dermatophilaceae</taxon>
        <taxon>Kineosphaera</taxon>
    </lineage>
</organism>
<sequence>MFLIGFPAEAFATNCFVVAPAEGQECLVVDPGIGVLDRLDEVLRQHRLKPAAVLLTHGHLDHVYSVTPVCGSRGIAAHIHPDDRYRLADPLATMDPALVSMLEAQFGAKATWHEPDDVVEFTDGQTLEIAGVPLTVLHAPGHTEGSVMFRTEQVPDQLPADAGLTRTIFAGDVLFNGGIGRTDLPGGSDAAMRASLRDVVLTQPDDALVFPGHGPATTIGRERAANPYLQGL</sequence>
<dbReference type="InterPro" id="IPR001279">
    <property type="entry name" value="Metallo-B-lactamas"/>
</dbReference>
<keyword evidence="4" id="KW-0862">Zinc</keyword>
<dbReference type="Gene3D" id="3.60.15.10">
    <property type="entry name" value="Ribonuclease Z/Hydroxyacylglutathione hydrolase-like"/>
    <property type="match status" value="1"/>
</dbReference>
<feature type="domain" description="Metallo-beta-lactamase" evidence="5">
    <location>
        <begin position="12"/>
        <end position="213"/>
    </location>
</feature>
<dbReference type="SUPFAM" id="SSF56281">
    <property type="entry name" value="Metallo-hydrolase/oxidoreductase"/>
    <property type="match status" value="1"/>
</dbReference>
<name>K6VF97_9MICO</name>